<dbReference type="AlphaFoldDB" id="A0A1B4XD11"/>
<keyword evidence="3" id="KW-1185">Reference proteome</keyword>
<organism evidence="2 3">
    <name type="scientific">Sulfuricaulis limicola</name>
    <dbReference type="NCBI Taxonomy" id="1620215"/>
    <lineage>
        <taxon>Bacteria</taxon>
        <taxon>Pseudomonadati</taxon>
        <taxon>Pseudomonadota</taxon>
        <taxon>Gammaproteobacteria</taxon>
        <taxon>Acidiferrobacterales</taxon>
        <taxon>Acidiferrobacteraceae</taxon>
        <taxon>Sulfuricaulis</taxon>
    </lineage>
</organism>
<keyword evidence="1" id="KW-1133">Transmembrane helix</keyword>
<keyword evidence="1" id="KW-0812">Transmembrane</keyword>
<reference evidence="2 3" key="1">
    <citation type="submission" date="2015-05" db="EMBL/GenBank/DDBJ databases">
        <title>Complete genome sequence of a sulfur-oxidizing gammaproteobacterium strain HA5.</title>
        <authorList>
            <person name="Miura A."/>
            <person name="Kojima H."/>
            <person name="Fukui M."/>
        </authorList>
    </citation>
    <scope>NUCLEOTIDE SEQUENCE [LARGE SCALE GENOMIC DNA]</scope>
    <source>
        <strain evidence="2 3">HA5</strain>
    </source>
</reference>
<sequence length="329" mass="34889">MLNAPRYFSHARASRGSPAAGQRGFLLIAAVVLIVVAALLLSVTVWFPVVDNQATVRHLGSKQALFIAGSGIERGIRQWSLDNSYAGEGPVSFGEGSFTVTTHDDDFQGAALPATKKRIRSVGQVADTGMRVVEVIARRTALFLEQFPGSAGFAADWPTQILTNNEGSSGFDAANCPVATCPDTLAGSGSMLIRTTPAGPNDRVTGYREQALATPVVTGAGGLTVDIGVAFDKSGGNVNTNTVSVRLFDSAANVLTSVWSDSALTTAGWVLDEVTGVVLPANRHYDRIRLYFDLREQGNNTVVTRLDEIKLSSTGAGLAVQEAWREVYQ</sequence>
<evidence type="ECO:0000313" key="3">
    <source>
        <dbReference type="Proteomes" id="UP000243180"/>
    </source>
</evidence>
<dbReference type="EMBL" id="AP014879">
    <property type="protein sequence ID" value="BAV32703.1"/>
    <property type="molecule type" value="Genomic_DNA"/>
</dbReference>
<protein>
    <submittedName>
        <fullName evidence="2">Uncharacterized protein</fullName>
    </submittedName>
</protein>
<gene>
    <name evidence="2" type="ORF">SCL_0381</name>
</gene>
<proteinExistence type="predicted"/>
<feature type="transmembrane region" description="Helical" evidence="1">
    <location>
        <begin position="25"/>
        <end position="47"/>
    </location>
</feature>
<dbReference type="InParanoid" id="A0A1B4XD11"/>
<evidence type="ECO:0000313" key="2">
    <source>
        <dbReference type="EMBL" id="BAV32703.1"/>
    </source>
</evidence>
<keyword evidence="1" id="KW-0472">Membrane</keyword>
<dbReference type="RefSeq" id="WP_096359459.1">
    <property type="nucleotide sequence ID" value="NZ_AP014879.1"/>
</dbReference>
<dbReference type="KEGG" id="slim:SCL_0381"/>
<evidence type="ECO:0000256" key="1">
    <source>
        <dbReference type="SAM" id="Phobius"/>
    </source>
</evidence>
<dbReference type="Proteomes" id="UP000243180">
    <property type="component" value="Chromosome"/>
</dbReference>
<name>A0A1B4XD11_9GAMM</name>
<accession>A0A1B4XD11</accession>